<dbReference type="RefSeq" id="WP_107325327.1">
    <property type="nucleotide sequence ID" value="NZ_PZKF01000022.1"/>
</dbReference>
<keyword evidence="9" id="KW-1185">Reference proteome</keyword>
<comment type="caution">
    <text evidence="8">The sequence shown here is derived from an EMBL/GenBank/DDBJ whole genome shotgun (WGS) entry which is preliminary data.</text>
</comment>
<keyword evidence="5" id="KW-1133">Transmembrane helix</keyword>
<dbReference type="EMBL" id="PZKF01000022">
    <property type="protein sequence ID" value="PTE17221.1"/>
    <property type="molecule type" value="Genomic_DNA"/>
</dbReference>
<dbReference type="InterPro" id="IPR058647">
    <property type="entry name" value="BSH_CzcB-like"/>
</dbReference>
<comment type="similarity">
    <text evidence="2">Belongs to the membrane fusion protein (MFP) (TC 8.A.1) family.</text>
</comment>
<dbReference type="Pfam" id="PF25954">
    <property type="entry name" value="Beta-barrel_RND_2"/>
    <property type="match status" value="1"/>
</dbReference>
<dbReference type="NCBIfam" id="TIGR01730">
    <property type="entry name" value="RND_mfp"/>
    <property type="match status" value="1"/>
</dbReference>
<evidence type="ECO:0000313" key="9">
    <source>
        <dbReference type="Proteomes" id="UP000241899"/>
    </source>
</evidence>
<dbReference type="InterPro" id="IPR006143">
    <property type="entry name" value="RND_pump_MFP"/>
</dbReference>
<dbReference type="OrthoDB" id="9791520at2"/>
<dbReference type="PANTHER" id="PTHR32347">
    <property type="entry name" value="EFFLUX SYSTEM COMPONENT YKNX-RELATED"/>
    <property type="match status" value="1"/>
</dbReference>
<proteinExistence type="inferred from homology"/>
<dbReference type="Gene3D" id="2.40.30.170">
    <property type="match status" value="1"/>
</dbReference>
<keyword evidence="3 4" id="KW-0175">Coiled coil</keyword>
<feature type="transmembrane region" description="Helical" evidence="5">
    <location>
        <begin position="21"/>
        <end position="41"/>
    </location>
</feature>
<feature type="domain" description="CzcB-like barrel-sandwich hybrid" evidence="7">
    <location>
        <begin position="78"/>
        <end position="224"/>
    </location>
</feature>
<dbReference type="AlphaFoldDB" id="A0A2T4JH43"/>
<protein>
    <submittedName>
        <fullName evidence="8">Efflux RND transporter periplasmic adaptor subunit</fullName>
    </submittedName>
</protein>
<sequence>MAGSADEISRTLAAGRGRRRLPWWGWVLGLVALALAGWALWSAQTGESKVRYVTEVVARGPMTVVVTATGTVQPTTQVDISSELSGTISAVEVDYNDTVAVGQVLARLDDTKLRAQLANARASLTAATARVAQAEASLREAEANFETAQALDQRGVSSHQSFIAARAVHDRARAALDVARADATLAAANLEMQEADLAKATIRSPILGVVLDREADAGQIVASSLSAPVLFVLAEDLAQMELLVDIDEADIGRVQVGNTASFTVEAHSGRVFPAVLTAVRYAPETTDGVVTYKAELSVDNADLALRPGMTATASIIVAQAEDALQVPNAALRFAPPQVVQRNGGGSGLLGLIMPARPGASAGQAAAARSLWVLRDGVAAEITVETGDSDGRNTIILAGDLAAGDLVITDQSGAE</sequence>
<comment type="subcellular location">
    <subcellularLocation>
        <location evidence="1">Cell envelope</location>
    </subcellularLocation>
</comment>
<evidence type="ECO:0000313" key="8">
    <source>
        <dbReference type="EMBL" id="PTE17221.1"/>
    </source>
</evidence>
<reference evidence="8 9" key="1">
    <citation type="submission" date="2018-03" db="EMBL/GenBank/DDBJ databases">
        <title>Rhodobacter veldkampii.</title>
        <authorList>
            <person name="Meyer T.E."/>
            <person name="Miller S."/>
            <person name="Lodha T."/>
            <person name="Gandham S."/>
            <person name="Chintalapati S."/>
            <person name="Chintalapati V.R."/>
        </authorList>
    </citation>
    <scope>NUCLEOTIDE SEQUENCE [LARGE SCALE GENOMIC DNA]</scope>
    <source>
        <strain evidence="8 9">DSM 11550</strain>
    </source>
</reference>
<feature type="coiled-coil region" evidence="4">
    <location>
        <begin position="117"/>
        <end position="151"/>
    </location>
</feature>
<keyword evidence="5" id="KW-0812">Transmembrane</keyword>
<feature type="domain" description="CusB-like beta-barrel" evidence="6">
    <location>
        <begin position="244"/>
        <end position="315"/>
    </location>
</feature>
<evidence type="ECO:0000256" key="1">
    <source>
        <dbReference type="ARBA" id="ARBA00004196"/>
    </source>
</evidence>
<evidence type="ECO:0000256" key="5">
    <source>
        <dbReference type="SAM" id="Phobius"/>
    </source>
</evidence>
<keyword evidence="5" id="KW-0472">Membrane</keyword>
<evidence type="ECO:0000256" key="2">
    <source>
        <dbReference type="ARBA" id="ARBA00009477"/>
    </source>
</evidence>
<organism evidence="8 9">
    <name type="scientific">Phaeovulum veldkampii DSM 11550</name>
    <dbReference type="NCBI Taxonomy" id="1185920"/>
    <lineage>
        <taxon>Bacteria</taxon>
        <taxon>Pseudomonadati</taxon>
        <taxon>Pseudomonadota</taxon>
        <taxon>Alphaproteobacteria</taxon>
        <taxon>Rhodobacterales</taxon>
        <taxon>Paracoccaceae</taxon>
        <taxon>Phaeovulum</taxon>
    </lineage>
</organism>
<name>A0A2T4JH43_9RHOB</name>
<dbReference type="Gene3D" id="2.40.50.100">
    <property type="match status" value="1"/>
</dbReference>
<evidence type="ECO:0000256" key="4">
    <source>
        <dbReference type="SAM" id="Coils"/>
    </source>
</evidence>
<evidence type="ECO:0000259" key="6">
    <source>
        <dbReference type="Pfam" id="PF25954"/>
    </source>
</evidence>
<dbReference type="PANTHER" id="PTHR32347:SF14">
    <property type="entry name" value="EFFLUX SYSTEM COMPONENT YKNX-RELATED"/>
    <property type="match status" value="1"/>
</dbReference>
<evidence type="ECO:0000259" key="7">
    <source>
        <dbReference type="Pfam" id="PF25973"/>
    </source>
</evidence>
<dbReference type="Proteomes" id="UP000241899">
    <property type="component" value="Unassembled WGS sequence"/>
</dbReference>
<dbReference type="Pfam" id="PF25973">
    <property type="entry name" value="BSH_CzcB"/>
    <property type="match status" value="1"/>
</dbReference>
<dbReference type="InterPro" id="IPR050465">
    <property type="entry name" value="UPF0194_transport"/>
</dbReference>
<dbReference type="GO" id="GO:0022857">
    <property type="term" value="F:transmembrane transporter activity"/>
    <property type="evidence" value="ECO:0007669"/>
    <property type="project" value="InterPro"/>
</dbReference>
<gene>
    <name evidence="8" type="ORF">C5F46_10595</name>
</gene>
<dbReference type="InterPro" id="IPR058792">
    <property type="entry name" value="Beta-barrel_RND_2"/>
</dbReference>
<evidence type="ECO:0000256" key="3">
    <source>
        <dbReference type="ARBA" id="ARBA00023054"/>
    </source>
</evidence>
<dbReference type="GO" id="GO:0030313">
    <property type="term" value="C:cell envelope"/>
    <property type="evidence" value="ECO:0007669"/>
    <property type="project" value="UniProtKB-SubCell"/>
</dbReference>
<dbReference type="GO" id="GO:0016020">
    <property type="term" value="C:membrane"/>
    <property type="evidence" value="ECO:0007669"/>
    <property type="project" value="InterPro"/>
</dbReference>
<accession>A0A2T4JH43</accession>
<dbReference type="SUPFAM" id="SSF111369">
    <property type="entry name" value="HlyD-like secretion proteins"/>
    <property type="match status" value="1"/>
</dbReference>